<name>A0A0H5QQ83_9ZZZZ</name>
<dbReference type="AlphaFoldDB" id="A0A0H5QQ83"/>
<organism evidence="1">
    <name type="scientific">uncultured prokaryote</name>
    <dbReference type="NCBI Taxonomy" id="198431"/>
    <lineage>
        <taxon>unclassified sequences</taxon>
        <taxon>environmental samples</taxon>
    </lineage>
</organism>
<geneLocation type="plasmid" evidence="1">
    <name>pRGFK1770</name>
</geneLocation>
<proteinExistence type="predicted"/>
<dbReference type="EMBL" id="LN854271">
    <property type="protein sequence ID" value="CRY97842.1"/>
    <property type="molecule type" value="Genomic_DNA"/>
</dbReference>
<accession>A0A0H5QQ83</accession>
<sequence>MAENKSKNVCFALDPDTHALAVAKAAELGVTVSALAKTLISRIATSTESEAQGEVETQHYERLKISLSLDEKEAIAQHAKTNAWSMSRECRFRIISSLSATPKLLPDELVSIRGLRSAVDAAGRTIHHMMRTNQLTVNDTAFMAEIATLMQCNTAIITKLRTLETATVDRWQFNLRGMKSTYS</sequence>
<reference evidence="1" key="2">
    <citation type="submission" date="2015-07" db="EMBL/GenBank/DDBJ databases">
        <title>Plasmids, circular viruses and viroids from rat gut.</title>
        <authorList>
            <person name="Jorgensen T.J."/>
            <person name="Hansen M.A."/>
            <person name="Xu Z."/>
            <person name="Tabak M.A."/>
            <person name="Sorensen S.J."/>
            <person name="Hansen L.H."/>
        </authorList>
    </citation>
    <scope>NUCLEOTIDE SEQUENCE</scope>
    <source>
        <plasmid evidence="1">pRGFK1770</plasmid>
    </source>
</reference>
<evidence type="ECO:0000313" key="1">
    <source>
        <dbReference type="EMBL" id="CRY97842.1"/>
    </source>
</evidence>
<keyword evidence="1" id="KW-0614">Plasmid</keyword>
<reference evidence="1" key="1">
    <citation type="submission" date="2015-06" db="EMBL/GenBank/DDBJ databases">
        <authorList>
            <person name="Joergensen T."/>
        </authorList>
    </citation>
    <scope>NUCLEOTIDE SEQUENCE</scope>
    <source>
        <plasmid evidence="1">pRGFK1770</plasmid>
    </source>
</reference>
<protein>
    <submittedName>
        <fullName evidence="1">Uncharacterized protein</fullName>
    </submittedName>
</protein>